<accession>A0A699LFC3</accession>
<protein>
    <submittedName>
        <fullName evidence="1">RNA-directed DNA polymerase, eukaryota</fullName>
    </submittedName>
</protein>
<keyword evidence="1" id="KW-0808">Transferase</keyword>
<feature type="non-terminal residue" evidence="1">
    <location>
        <position position="1"/>
    </location>
</feature>
<dbReference type="GO" id="GO:0003964">
    <property type="term" value="F:RNA-directed DNA polymerase activity"/>
    <property type="evidence" value="ECO:0007669"/>
    <property type="project" value="UniProtKB-KW"/>
</dbReference>
<organism evidence="1">
    <name type="scientific">Tanacetum cinerariifolium</name>
    <name type="common">Dalmatian daisy</name>
    <name type="synonym">Chrysanthemum cinerariifolium</name>
    <dbReference type="NCBI Taxonomy" id="118510"/>
    <lineage>
        <taxon>Eukaryota</taxon>
        <taxon>Viridiplantae</taxon>
        <taxon>Streptophyta</taxon>
        <taxon>Embryophyta</taxon>
        <taxon>Tracheophyta</taxon>
        <taxon>Spermatophyta</taxon>
        <taxon>Magnoliopsida</taxon>
        <taxon>eudicotyledons</taxon>
        <taxon>Gunneridae</taxon>
        <taxon>Pentapetalae</taxon>
        <taxon>asterids</taxon>
        <taxon>campanulids</taxon>
        <taxon>Asterales</taxon>
        <taxon>Asteraceae</taxon>
        <taxon>Asteroideae</taxon>
        <taxon>Anthemideae</taxon>
        <taxon>Anthemidinae</taxon>
        <taxon>Tanacetum</taxon>
    </lineage>
</organism>
<keyword evidence="1" id="KW-0695">RNA-directed DNA polymerase</keyword>
<gene>
    <name evidence="1" type="ORF">Tci_703299</name>
</gene>
<evidence type="ECO:0000313" key="1">
    <source>
        <dbReference type="EMBL" id="GFB31328.1"/>
    </source>
</evidence>
<proteinExistence type="predicted"/>
<comment type="caution">
    <text evidence="1">The sequence shown here is derived from an EMBL/GenBank/DDBJ whole genome shotgun (WGS) entry which is preliminary data.</text>
</comment>
<reference evidence="1" key="1">
    <citation type="journal article" date="2019" name="Sci. Rep.">
        <title>Draft genome of Tanacetum cinerariifolium, the natural source of mosquito coil.</title>
        <authorList>
            <person name="Yamashiro T."/>
            <person name="Shiraishi A."/>
            <person name="Satake H."/>
            <person name="Nakayama K."/>
        </authorList>
    </citation>
    <scope>NUCLEOTIDE SEQUENCE</scope>
</reference>
<dbReference type="EMBL" id="BKCJ010599600">
    <property type="protein sequence ID" value="GFB31328.1"/>
    <property type="molecule type" value="Genomic_DNA"/>
</dbReference>
<dbReference type="AlphaFoldDB" id="A0A699LFC3"/>
<name>A0A699LFC3_TANCI</name>
<keyword evidence="1" id="KW-0548">Nucleotidyltransferase</keyword>
<sequence>RSKKKRLLAICGILNDGDWIEDHALVKNEFFNPFCNRFMLLPGMSASFDLPFSNSISSIQSAHLERGFSRDEIKRAVWDCGRDHDSGPDGYSFKFLLLFGI</sequence>